<evidence type="ECO:0000256" key="2">
    <source>
        <dbReference type="ARBA" id="ARBA00005525"/>
    </source>
</evidence>
<feature type="domain" description="Pyrroline-5-carboxylate reductase dimerisation" evidence="13">
    <location>
        <begin position="165"/>
        <end position="269"/>
    </location>
</feature>
<organism evidence="14 15">
    <name type="scientific">Halalkalibacter alkaliphilus</name>
    <dbReference type="NCBI Taxonomy" id="2917993"/>
    <lineage>
        <taxon>Bacteria</taxon>
        <taxon>Bacillati</taxon>
        <taxon>Bacillota</taxon>
        <taxon>Bacilli</taxon>
        <taxon>Bacillales</taxon>
        <taxon>Bacillaceae</taxon>
        <taxon>Halalkalibacter</taxon>
    </lineage>
</organism>
<dbReference type="HAMAP" id="MF_01925">
    <property type="entry name" value="P5C_reductase"/>
    <property type="match status" value="1"/>
</dbReference>
<comment type="function">
    <text evidence="8 9">Catalyzes the reduction of 1-pyrroline-5-carboxylate (PCA) to L-proline.</text>
</comment>
<dbReference type="PANTHER" id="PTHR11645">
    <property type="entry name" value="PYRROLINE-5-CARBOXYLATE REDUCTASE"/>
    <property type="match status" value="1"/>
</dbReference>
<proteinExistence type="inferred from homology"/>
<dbReference type="Gene3D" id="1.10.3730.10">
    <property type="entry name" value="ProC C-terminal domain-like"/>
    <property type="match status" value="1"/>
</dbReference>
<evidence type="ECO:0000256" key="10">
    <source>
        <dbReference type="NCBIfam" id="TIGR00112"/>
    </source>
</evidence>
<feature type="domain" description="Pyrroline-5-carboxylate reductase catalytic N-terminal" evidence="12">
    <location>
        <begin position="6"/>
        <end position="102"/>
    </location>
</feature>
<comment type="pathway">
    <text evidence="9">Amino-acid biosynthesis; L-proline biosynthesis; L-proline from L-glutamate 5-semialdehyde: step 1/1.</text>
</comment>
<dbReference type="InterPro" id="IPR000304">
    <property type="entry name" value="Pyrroline-COOH_reductase"/>
</dbReference>
<dbReference type="NCBIfam" id="TIGR00112">
    <property type="entry name" value="proC"/>
    <property type="match status" value="1"/>
</dbReference>
<dbReference type="InterPro" id="IPR029036">
    <property type="entry name" value="P5CR_dimer"/>
</dbReference>
<evidence type="ECO:0000256" key="8">
    <source>
        <dbReference type="ARBA" id="ARBA00058118"/>
    </source>
</evidence>
<dbReference type="GO" id="GO:0055129">
    <property type="term" value="P:L-proline biosynthetic process"/>
    <property type="evidence" value="ECO:0007669"/>
    <property type="project" value="UniProtKB-UniRule"/>
</dbReference>
<dbReference type="PIRSF" id="PIRSF000193">
    <property type="entry name" value="Pyrrol-5-carb_rd"/>
    <property type="match status" value="1"/>
</dbReference>
<evidence type="ECO:0000256" key="9">
    <source>
        <dbReference type="HAMAP-Rule" id="MF_01925"/>
    </source>
</evidence>
<comment type="similarity">
    <text evidence="2 9">Belongs to the pyrroline-5-carboxylate reductase family.</text>
</comment>
<evidence type="ECO:0000256" key="4">
    <source>
        <dbReference type="ARBA" id="ARBA00022605"/>
    </source>
</evidence>
<dbReference type="RefSeq" id="WP_250096025.1">
    <property type="nucleotide sequence ID" value="NZ_JAKRYL010000007.1"/>
</dbReference>
<evidence type="ECO:0000256" key="1">
    <source>
        <dbReference type="ARBA" id="ARBA00004496"/>
    </source>
</evidence>
<protein>
    <recommendedName>
        <fullName evidence="9 10">Pyrroline-5-carboxylate reductase</fullName>
        <shortName evidence="9">P5C reductase</shortName>
        <shortName evidence="9">P5CR</shortName>
        <ecNumber evidence="9 10">1.5.1.2</ecNumber>
    </recommendedName>
    <alternativeName>
        <fullName evidence="9">PCA reductase</fullName>
    </alternativeName>
</protein>
<evidence type="ECO:0000259" key="13">
    <source>
        <dbReference type="Pfam" id="PF14748"/>
    </source>
</evidence>
<dbReference type="SUPFAM" id="SSF51735">
    <property type="entry name" value="NAD(P)-binding Rossmann-fold domains"/>
    <property type="match status" value="1"/>
</dbReference>
<dbReference type="AlphaFoldDB" id="A0A9X2CRZ0"/>
<feature type="binding site" evidence="11">
    <location>
        <begin position="10"/>
        <end position="15"/>
    </location>
    <ligand>
        <name>NADP(+)</name>
        <dbReference type="ChEBI" id="CHEBI:58349"/>
    </ligand>
</feature>
<dbReference type="GO" id="GO:0005737">
    <property type="term" value="C:cytoplasm"/>
    <property type="evidence" value="ECO:0007669"/>
    <property type="project" value="UniProtKB-SubCell"/>
</dbReference>
<dbReference type="Proteomes" id="UP001139150">
    <property type="component" value="Unassembled WGS sequence"/>
</dbReference>
<dbReference type="Gene3D" id="3.40.50.720">
    <property type="entry name" value="NAD(P)-binding Rossmann-like Domain"/>
    <property type="match status" value="1"/>
</dbReference>
<comment type="subcellular location">
    <subcellularLocation>
        <location evidence="1 9">Cytoplasm</location>
    </subcellularLocation>
</comment>
<dbReference type="InterPro" id="IPR028939">
    <property type="entry name" value="P5C_Rdtase_cat_N"/>
</dbReference>
<dbReference type="Pfam" id="PF14748">
    <property type="entry name" value="P5CR_dimer"/>
    <property type="match status" value="1"/>
</dbReference>
<comment type="caution">
    <text evidence="14">The sequence shown here is derived from an EMBL/GenBank/DDBJ whole genome shotgun (WGS) entry which is preliminary data.</text>
</comment>
<dbReference type="InterPro" id="IPR036291">
    <property type="entry name" value="NAD(P)-bd_dom_sf"/>
</dbReference>
<keyword evidence="6 9" id="KW-0521">NADP</keyword>
<evidence type="ECO:0000256" key="11">
    <source>
        <dbReference type="PIRSR" id="PIRSR000193-1"/>
    </source>
</evidence>
<reference evidence="14" key="1">
    <citation type="submission" date="2022-02" db="EMBL/GenBank/DDBJ databases">
        <title>Halalkalibacter sp. nov. isolated from Lonar Lake, India.</title>
        <authorList>
            <person name="Joshi A."/>
            <person name="Thite S."/>
            <person name="Lodha T."/>
        </authorList>
    </citation>
    <scope>NUCLEOTIDE SEQUENCE</scope>
    <source>
        <strain evidence="14">MEB205</strain>
    </source>
</reference>
<dbReference type="PANTHER" id="PTHR11645:SF49">
    <property type="entry name" value="PYRROLINE-5-CARBOXYLATE REDUCTASE 1"/>
    <property type="match status" value="1"/>
</dbReference>
<keyword evidence="5 9" id="KW-0641">Proline biosynthesis</keyword>
<accession>A0A9X2CRZ0</accession>
<evidence type="ECO:0000256" key="3">
    <source>
        <dbReference type="ARBA" id="ARBA00022490"/>
    </source>
</evidence>
<keyword evidence="4 9" id="KW-0028">Amino-acid biosynthesis</keyword>
<evidence type="ECO:0000256" key="7">
    <source>
        <dbReference type="ARBA" id="ARBA00023002"/>
    </source>
</evidence>
<comment type="catalytic activity">
    <reaction evidence="9">
        <text>L-proline + NADP(+) = (S)-1-pyrroline-5-carboxylate + NADPH + 2 H(+)</text>
        <dbReference type="Rhea" id="RHEA:14109"/>
        <dbReference type="ChEBI" id="CHEBI:15378"/>
        <dbReference type="ChEBI" id="CHEBI:17388"/>
        <dbReference type="ChEBI" id="CHEBI:57783"/>
        <dbReference type="ChEBI" id="CHEBI:58349"/>
        <dbReference type="ChEBI" id="CHEBI:60039"/>
        <dbReference type="EC" id="1.5.1.2"/>
    </reaction>
</comment>
<keyword evidence="3 9" id="KW-0963">Cytoplasm</keyword>
<dbReference type="GO" id="GO:0004735">
    <property type="term" value="F:pyrroline-5-carboxylate reductase activity"/>
    <property type="evidence" value="ECO:0007669"/>
    <property type="project" value="UniProtKB-UniRule"/>
</dbReference>
<evidence type="ECO:0000313" key="15">
    <source>
        <dbReference type="Proteomes" id="UP001139150"/>
    </source>
</evidence>
<sequence>MLQNKTITFLGAGSMAEAIIGGLVRQEVVEPRQIIATNLSSQEKLHYLENTYGIRTNSNRIEAVRQGDIVILAMKPKHVKEAIDDIKHATNANQLFVSVLAGIPTFYIEDLLGSKAGVIRTMPNTSAKVGESATAITKGMHATDKQLKEVEQLFSAVGTVTIVKEDKLDAVTGLAGSGPAYFYYLVEAMEQAAHEAGLTPEEASALITQTVVGVGKRLQTTSKSSKELYEEVMSPNGTTEAGINVLRERKSQEAMCSAVKRAMSRSKELGEVFTKTQ</sequence>
<dbReference type="InterPro" id="IPR008927">
    <property type="entry name" value="6-PGluconate_DH-like_C_sf"/>
</dbReference>
<evidence type="ECO:0000256" key="5">
    <source>
        <dbReference type="ARBA" id="ARBA00022650"/>
    </source>
</evidence>
<keyword evidence="7 9" id="KW-0560">Oxidoreductase</keyword>
<evidence type="ECO:0000259" key="12">
    <source>
        <dbReference type="Pfam" id="PF03807"/>
    </source>
</evidence>
<dbReference type="EC" id="1.5.1.2" evidence="9 10"/>
<feature type="binding site" evidence="11">
    <location>
        <begin position="73"/>
        <end position="76"/>
    </location>
    <ligand>
        <name>NADP(+)</name>
        <dbReference type="ChEBI" id="CHEBI:58349"/>
    </ligand>
</feature>
<evidence type="ECO:0000256" key="6">
    <source>
        <dbReference type="ARBA" id="ARBA00022857"/>
    </source>
</evidence>
<name>A0A9X2CRZ0_9BACI</name>
<keyword evidence="15" id="KW-1185">Reference proteome</keyword>
<dbReference type="SUPFAM" id="SSF48179">
    <property type="entry name" value="6-phosphogluconate dehydrogenase C-terminal domain-like"/>
    <property type="match status" value="1"/>
</dbReference>
<gene>
    <name evidence="9 14" type="primary">proC</name>
    <name evidence="14" type="ORF">MF646_08290</name>
</gene>
<comment type="catalytic activity">
    <reaction evidence="9">
        <text>L-proline + NAD(+) = (S)-1-pyrroline-5-carboxylate + NADH + 2 H(+)</text>
        <dbReference type="Rhea" id="RHEA:14105"/>
        <dbReference type="ChEBI" id="CHEBI:15378"/>
        <dbReference type="ChEBI" id="CHEBI:17388"/>
        <dbReference type="ChEBI" id="CHEBI:57540"/>
        <dbReference type="ChEBI" id="CHEBI:57945"/>
        <dbReference type="ChEBI" id="CHEBI:60039"/>
        <dbReference type="EC" id="1.5.1.2"/>
    </reaction>
</comment>
<dbReference type="FunFam" id="3.40.50.720:FF:000190">
    <property type="entry name" value="Pyrroline-5-carboxylate reductase"/>
    <property type="match status" value="1"/>
</dbReference>
<dbReference type="FunFam" id="1.10.3730.10:FF:000001">
    <property type="entry name" value="Pyrroline-5-carboxylate reductase"/>
    <property type="match status" value="1"/>
</dbReference>
<dbReference type="Pfam" id="PF03807">
    <property type="entry name" value="F420_oxidored"/>
    <property type="match status" value="1"/>
</dbReference>
<evidence type="ECO:0000313" key="14">
    <source>
        <dbReference type="EMBL" id="MCL7747120.1"/>
    </source>
</evidence>
<dbReference type="EMBL" id="JAKRYL010000007">
    <property type="protein sequence ID" value="MCL7747120.1"/>
    <property type="molecule type" value="Genomic_DNA"/>
</dbReference>